<feature type="modified residue" description="4-aspartylphosphate" evidence="6">
    <location>
        <position position="56"/>
    </location>
</feature>
<keyword evidence="6" id="KW-0597">Phosphoprotein</keyword>
<dbReference type="Pfam" id="PF14532">
    <property type="entry name" value="Sigma54_activ_2"/>
    <property type="match status" value="1"/>
</dbReference>
<comment type="caution">
    <text evidence="9">The sequence shown here is derived from an EMBL/GenBank/DDBJ whole genome shotgun (WGS) entry which is preliminary data.</text>
</comment>
<dbReference type="SUPFAM" id="SSF46689">
    <property type="entry name" value="Homeodomain-like"/>
    <property type="match status" value="1"/>
</dbReference>
<dbReference type="PANTHER" id="PTHR32071">
    <property type="entry name" value="TRANSCRIPTIONAL REGULATORY PROTEIN"/>
    <property type="match status" value="1"/>
</dbReference>
<dbReference type="SUPFAM" id="SSF52540">
    <property type="entry name" value="P-loop containing nucleoside triphosphate hydrolases"/>
    <property type="match status" value="1"/>
</dbReference>
<evidence type="ECO:0000256" key="6">
    <source>
        <dbReference type="PROSITE-ProRule" id="PRU00169"/>
    </source>
</evidence>
<evidence type="ECO:0000256" key="3">
    <source>
        <dbReference type="ARBA" id="ARBA00023012"/>
    </source>
</evidence>
<dbReference type="Proteomes" id="UP001218579">
    <property type="component" value="Unassembled WGS sequence"/>
</dbReference>
<feature type="domain" description="Sigma-54 factor interaction" evidence="7">
    <location>
        <begin position="142"/>
        <end position="332"/>
    </location>
</feature>
<dbReference type="Pfam" id="PF02954">
    <property type="entry name" value="HTH_8"/>
    <property type="match status" value="1"/>
</dbReference>
<keyword evidence="3" id="KW-0902">Two-component regulatory system</keyword>
<keyword evidence="5" id="KW-0804">Transcription</keyword>
<dbReference type="Gene3D" id="3.40.50.300">
    <property type="entry name" value="P-loop containing nucleotide triphosphate hydrolases"/>
    <property type="match status" value="1"/>
</dbReference>
<dbReference type="Pfam" id="PF25601">
    <property type="entry name" value="AAA_lid_14"/>
    <property type="match status" value="1"/>
</dbReference>
<dbReference type="InterPro" id="IPR027417">
    <property type="entry name" value="P-loop_NTPase"/>
</dbReference>
<feature type="domain" description="Response regulatory" evidence="8">
    <location>
        <begin position="7"/>
        <end position="126"/>
    </location>
</feature>
<evidence type="ECO:0000256" key="5">
    <source>
        <dbReference type="ARBA" id="ARBA00023163"/>
    </source>
</evidence>
<evidence type="ECO:0000256" key="2">
    <source>
        <dbReference type="ARBA" id="ARBA00022840"/>
    </source>
</evidence>
<dbReference type="InterPro" id="IPR002197">
    <property type="entry name" value="HTH_Fis"/>
</dbReference>
<reference evidence="9 10" key="1">
    <citation type="submission" date="2023-01" db="EMBL/GenBank/DDBJ databases">
        <title>Novel species of the genus Asticcacaulis isolated from rivers.</title>
        <authorList>
            <person name="Lu H."/>
        </authorList>
    </citation>
    <scope>NUCLEOTIDE SEQUENCE [LARGE SCALE GENOMIC DNA]</scope>
    <source>
        <strain evidence="9 10">LKC15W</strain>
    </source>
</reference>
<evidence type="ECO:0000259" key="7">
    <source>
        <dbReference type="PROSITE" id="PS50045"/>
    </source>
</evidence>
<sequence>MSRLGKNVLFVDDDADVRKTAELLLKKRGYGFFGADSPESALSWLEANPIDVILLDLNFSKGQTTGAEGLACLRDILRYDPTAMVIVVTGHSGLSIAVQALKAGAHDFIMKPWNNDRLVEAIEAAVQVRKTTTDSGRETALFLGNSPSVQLIRATVDRCASLTAPILIRGETGAGKSLLASTIHCQSGREHLMPVDASVFEPSTIPAQRNMTLLLENIDRLPPAQTAALMLWSANAGRENNRLISTTSLSGRDIGIDRGLYYAISTIEIELPPLRARRDDIVPLAEHFMRVACQRQGLAVKSFSADAQSHMRASHWADNIHALRQVVERVAILVDSPEIGVADLGHTDQAATVFTQAPSLADTEKSLIEAALQRHNFNISAAAEALGLSRPSLYRRMSKHGL</sequence>
<dbReference type="Gene3D" id="3.40.50.2300">
    <property type="match status" value="1"/>
</dbReference>
<evidence type="ECO:0000259" key="8">
    <source>
        <dbReference type="PROSITE" id="PS50110"/>
    </source>
</evidence>
<keyword evidence="1" id="KW-0547">Nucleotide-binding</keyword>
<dbReference type="PROSITE" id="PS50110">
    <property type="entry name" value="RESPONSE_REGULATORY"/>
    <property type="match status" value="1"/>
</dbReference>
<gene>
    <name evidence="9" type="ORF">PQU98_08390</name>
</gene>
<evidence type="ECO:0000256" key="4">
    <source>
        <dbReference type="ARBA" id="ARBA00023015"/>
    </source>
</evidence>
<organism evidence="9 10">
    <name type="scientific">Asticcacaulis machinosus</name>
    <dbReference type="NCBI Taxonomy" id="2984211"/>
    <lineage>
        <taxon>Bacteria</taxon>
        <taxon>Pseudomonadati</taxon>
        <taxon>Pseudomonadota</taxon>
        <taxon>Alphaproteobacteria</taxon>
        <taxon>Caulobacterales</taxon>
        <taxon>Caulobacteraceae</taxon>
        <taxon>Asticcacaulis</taxon>
    </lineage>
</organism>
<dbReference type="Gene3D" id="1.10.8.60">
    <property type="match status" value="1"/>
</dbReference>
<keyword evidence="2" id="KW-0067">ATP-binding</keyword>
<dbReference type="SUPFAM" id="SSF52172">
    <property type="entry name" value="CheY-like"/>
    <property type="match status" value="1"/>
</dbReference>
<dbReference type="PRINTS" id="PR01590">
    <property type="entry name" value="HTHFIS"/>
</dbReference>
<evidence type="ECO:0000313" key="9">
    <source>
        <dbReference type="EMBL" id="MDC7676145.1"/>
    </source>
</evidence>
<dbReference type="InterPro" id="IPR058031">
    <property type="entry name" value="AAA_lid_NorR"/>
</dbReference>
<dbReference type="RefSeq" id="WP_272744448.1">
    <property type="nucleotide sequence ID" value="NZ_JAQQKV010000001.1"/>
</dbReference>
<name>A0ABT5HIT0_9CAUL</name>
<dbReference type="PROSITE" id="PS50045">
    <property type="entry name" value="SIGMA54_INTERACT_4"/>
    <property type="match status" value="1"/>
</dbReference>
<dbReference type="EMBL" id="JAQQKV010000001">
    <property type="protein sequence ID" value="MDC7676145.1"/>
    <property type="molecule type" value="Genomic_DNA"/>
</dbReference>
<proteinExistence type="predicted"/>
<dbReference type="InterPro" id="IPR025662">
    <property type="entry name" value="Sigma_54_int_dom_ATP-bd_1"/>
</dbReference>
<evidence type="ECO:0000256" key="1">
    <source>
        <dbReference type="ARBA" id="ARBA00022741"/>
    </source>
</evidence>
<evidence type="ECO:0000313" key="10">
    <source>
        <dbReference type="Proteomes" id="UP001218579"/>
    </source>
</evidence>
<dbReference type="InterPro" id="IPR002078">
    <property type="entry name" value="Sigma_54_int"/>
</dbReference>
<keyword evidence="10" id="KW-1185">Reference proteome</keyword>
<keyword evidence="4" id="KW-0805">Transcription regulation</keyword>
<dbReference type="SMART" id="SM00448">
    <property type="entry name" value="REC"/>
    <property type="match status" value="1"/>
</dbReference>
<dbReference type="Pfam" id="PF00072">
    <property type="entry name" value="Response_reg"/>
    <property type="match status" value="1"/>
</dbReference>
<protein>
    <submittedName>
        <fullName evidence="9">Response regulator</fullName>
    </submittedName>
</protein>
<dbReference type="PROSITE" id="PS00675">
    <property type="entry name" value="SIGMA54_INTERACT_1"/>
    <property type="match status" value="1"/>
</dbReference>
<dbReference type="InterPro" id="IPR011006">
    <property type="entry name" value="CheY-like_superfamily"/>
</dbReference>
<dbReference type="InterPro" id="IPR009057">
    <property type="entry name" value="Homeodomain-like_sf"/>
</dbReference>
<dbReference type="Gene3D" id="1.10.10.60">
    <property type="entry name" value="Homeodomain-like"/>
    <property type="match status" value="1"/>
</dbReference>
<accession>A0ABT5HIT0</accession>
<dbReference type="InterPro" id="IPR001789">
    <property type="entry name" value="Sig_transdc_resp-reg_receiver"/>
</dbReference>